<organism evidence="2 3">
    <name type="scientific">Marasmiellus scandens</name>
    <dbReference type="NCBI Taxonomy" id="2682957"/>
    <lineage>
        <taxon>Eukaryota</taxon>
        <taxon>Fungi</taxon>
        <taxon>Dikarya</taxon>
        <taxon>Basidiomycota</taxon>
        <taxon>Agaricomycotina</taxon>
        <taxon>Agaricomycetes</taxon>
        <taxon>Agaricomycetidae</taxon>
        <taxon>Agaricales</taxon>
        <taxon>Marasmiineae</taxon>
        <taxon>Omphalotaceae</taxon>
        <taxon>Marasmiellus</taxon>
    </lineage>
</organism>
<reference evidence="2 3" key="1">
    <citation type="submission" date="2024-01" db="EMBL/GenBank/DDBJ databases">
        <title>A draft genome for the cacao thread blight pathogen Marasmiellus scandens.</title>
        <authorList>
            <person name="Baruah I.K."/>
            <person name="Leung J."/>
            <person name="Bukari Y."/>
            <person name="Amoako-Attah I."/>
            <person name="Meinhardt L.W."/>
            <person name="Bailey B.A."/>
            <person name="Cohen S.P."/>
        </authorList>
    </citation>
    <scope>NUCLEOTIDE SEQUENCE [LARGE SCALE GENOMIC DNA]</scope>
    <source>
        <strain evidence="2 3">GH-19</strain>
    </source>
</reference>
<sequence length="97" mass="10511">MPPTLDAPHSGQYSPLSLHAASHSAYCREYVGSYLAIGETIELGWTQSLESYGILQEDAKVLIVMDRVSSALSTVSVTDDGDSCDFSDMPELLPNEE</sequence>
<feature type="region of interest" description="Disordered" evidence="1">
    <location>
        <begin position="76"/>
        <end position="97"/>
    </location>
</feature>
<dbReference type="EMBL" id="JBANRG010000060">
    <property type="protein sequence ID" value="KAK7442077.1"/>
    <property type="molecule type" value="Genomic_DNA"/>
</dbReference>
<comment type="caution">
    <text evidence="2">The sequence shown here is derived from an EMBL/GenBank/DDBJ whole genome shotgun (WGS) entry which is preliminary data.</text>
</comment>
<protein>
    <submittedName>
        <fullName evidence="2">Uncharacterized protein</fullName>
    </submittedName>
</protein>
<evidence type="ECO:0000313" key="3">
    <source>
        <dbReference type="Proteomes" id="UP001498398"/>
    </source>
</evidence>
<gene>
    <name evidence="2" type="ORF">VKT23_016353</name>
</gene>
<evidence type="ECO:0000313" key="2">
    <source>
        <dbReference type="EMBL" id="KAK7442077.1"/>
    </source>
</evidence>
<dbReference type="Proteomes" id="UP001498398">
    <property type="component" value="Unassembled WGS sequence"/>
</dbReference>
<evidence type="ECO:0000256" key="1">
    <source>
        <dbReference type="SAM" id="MobiDB-lite"/>
    </source>
</evidence>
<proteinExistence type="predicted"/>
<name>A0ABR1IXL2_9AGAR</name>
<accession>A0ABR1IXL2</accession>
<keyword evidence="3" id="KW-1185">Reference proteome</keyword>